<dbReference type="eggNOG" id="ENOG502S6TK">
    <property type="taxonomic scope" value="Eukaryota"/>
</dbReference>
<dbReference type="Proteomes" id="UP000030748">
    <property type="component" value="Unassembled WGS sequence"/>
</dbReference>
<feature type="region of interest" description="Disordered" evidence="1">
    <location>
        <begin position="1"/>
        <end position="34"/>
    </location>
</feature>
<accession>A0A022R5I4</accession>
<protein>
    <submittedName>
        <fullName evidence="2">Uncharacterized protein</fullName>
    </submittedName>
</protein>
<dbReference type="AlphaFoldDB" id="A0A022R5I4"/>
<dbReference type="EMBL" id="KI630617">
    <property type="protein sequence ID" value="EYU35476.1"/>
    <property type="molecule type" value="Genomic_DNA"/>
</dbReference>
<evidence type="ECO:0000313" key="3">
    <source>
        <dbReference type="Proteomes" id="UP000030748"/>
    </source>
</evidence>
<reference evidence="2 3" key="1">
    <citation type="journal article" date="2013" name="Proc. Natl. Acad. Sci. U.S.A.">
        <title>Fine-scale variation in meiotic recombination in Mimulus inferred from population shotgun sequencing.</title>
        <authorList>
            <person name="Hellsten U."/>
            <person name="Wright K.M."/>
            <person name="Jenkins J."/>
            <person name="Shu S."/>
            <person name="Yuan Y."/>
            <person name="Wessler S.R."/>
            <person name="Schmutz J."/>
            <person name="Willis J.H."/>
            <person name="Rokhsar D.S."/>
        </authorList>
    </citation>
    <scope>NUCLEOTIDE SEQUENCE [LARGE SCALE GENOMIC DNA]</scope>
    <source>
        <strain evidence="3">cv. DUN x IM62</strain>
    </source>
</reference>
<proteinExistence type="predicted"/>
<name>A0A022R5I4_ERYGU</name>
<feature type="compositionally biased region" description="Acidic residues" evidence="1">
    <location>
        <begin position="25"/>
        <end position="34"/>
    </location>
</feature>
<evidence type="ECO:0000256" key="1">
    <source>
        <dbReference type="SAM" id="MobiDB-lite"/>
    </source>
</evidence>
<keyword evidence="3" id="KW-1185">Reference proteome</keyword>
<feature type="non-terminal residue" evidence="2">
    <location>
        <position position="85"/>
    </location>
</feature>
<gene>
    <name evidence="2" type="ORF">MIMGU_mgv1a020698mg</name>
</gene>
<sequence length="85" mass="9510">MELAAGGAQEIESTTNIQPRPFKPEEEEEEDDDEDLFEINLEIGNKIPPPQYYYWESYFNLTASSNALLANCLLPIADVSCAVPT</sequence>
<evidence type="ECO:0000313" key="2">
    <source>
        <dbReference type="EMBL" id="EYU35476.1"/>
    </source>
</evidence>
<organism evidence="2 3">
    <name type="scientific">Erythranthe guttata</name>
    <name type="common">Yellow monkey flower</name>
    <name type="synonym">Mimulus guttatus</name>
    <dbReference type="NCBI Taxonomy" id="4155"/>
    <lineage>
        <taxon>Eukaryota</taxon>
        <taxon>Viridiplantae</taxon>
        <taxon>Streptophyta</taxon>
        <taxon>Embryophyta</taxon>
        <taxon>Tracheophyta</taxon>
        <taxon>Spermatophyta</taxon>
        <taxon>Magnoliopsida</taxon>
        <taxon>eudicotyledons</taxon>
        <taxon>Gunneridae</taxon>
        <taxon>Pentapetalae</taxon>
        <taxon>asterids</taxon>
        <taxon>lamiids</taxon>
        <taxon>Lamiales</taxon>
        <taxon>Phrymaceae</taxon>
        <taxon>Erythranthe</taxon>
    </lineage>
</organism>